<keyword evidence="2" id="KW-0808">Transferase</keyword>
<sequence>MKPTPEGWPRISSFLFYEDASAAIDWLERAFGFQTRLKVEGAGNTIEHSELVYGDGVIMVESAQRRPVHLTPRRHDGGNTQSLMVYVDDVDAHCAQARAAGATILQEPETKNYGDDWGTNRGYGAADLEGHQWWFTQRVKGPA</sequence>
<dbReference type="PROSITE" id="PS51819">
    <property type="entry name" value="VOC"/>
    <property type="match status" value="1"/>
</dbReference>
<comment type="caution">
    <text evidence="2">The sequence shown here is derived from an EMBL/GenBank/DDBJ whole genome shotgun (WGS) entry which is preliminary data.</text>
</comment>
<keyword evidence="3" id="KW-1185">Reference proteome</keyword>
<organism evidence="2 3">
    <name type="scientific">Corallococcus sicarius</name>
    <dbReference type="NCBI Taxonomy" id="2316726"/>
    <lineage>
        <taxon>Bacteria</taxon>
        <taxon>Pseudomonadati</taxon>
        <taxon>Myxococcota</taxon>
        <taxon>Myxococcia</taxon>
        <taxon>Myxococcales</taxon>
        <taxon>Cystobacterineae</taxon>
        <taxon>Myxococcaceae</taxon>
        <taxon>Corallococcus</taxon>
    </lineage>
</organism>
<dbReference type="PANTHER" id="PTHR34109">
    <property type="entry name" value="BNAUNNG04460D PROTEIN-RELATED"/>
    <property type="match status" value="1"/>
</dbReference>
<reference evidence="3" key="1">
    <citation type="submission" date="2018-09" db="EMBL/GenBank/DDBJ databases">
        <authorList>
            <person name="Livingstone P.G."/>
            <person name="Whitworth D.E."/>
        </authorList>
    </citation>
    <scope>NUCLEOTIDE SEQUENCE [LARGE SCALE GENOMIC DNA]</scope>
    <source>
        <strain evidence="3">CA040B</strain>
    </source>
</reference>
<dbReference type="PANTHER" id="PTHR34109:SF1">
    <property type="entry name" value="VOC DOMAIN-CONTAINING PROTEIN"/>
    <property type="match status" value="1"/>
</dbReference>
<dbReference type="Proteomes" id="UP000273405">
    <property type="component" value="Unassembled WGS sequence"/>
</dbReference>
<protein>
    <submittedName>
        <fullName evidence="2">Aminotransferase</fullName>
    </submittedName>
</protein>
<dbReference type="Gene3D" id="3.30.720.110">
    <property type="match status" value="1"/>
</dbReference>
<dbReference type="GO" id="GO:0008483">
    <property type="term" value="F:transaminase activity"/>
    <property type="evidence" value="ECO:0007669"/>
    <property type="project" value="UniProtKB-KW"/>
</dbReference>
<evidence type="ECO:0000259" key="1">
    <source>
        <dbReference type="PROSITE" id="PS51819"/>
    </source>
</evidence>
<dbReference type="InterPro" id="IPR004360">
    <property type="entry name" value="Glyas_Fos-R_dOase_dom"/>
</dbReference>
<dbReference type="InterPro" id="IPR037523">
    <property type="entry name" value="VOC_core"/>
</dbReference>
<evidence type="ECO:0000313" key="2">
    <source>
        <dbReference type="EMBL" id="RKH45734.1"/>
    </source>
</evidence>
<dbReference type="Pfam" id="PF00903">
    <property type="entry name" value="Glyoxalase"/>
    <property type="match status" value="1"/>
</dbReference>
<dbReference type="SUPFAM" id="SSF54593">
    <property type="entry name" value="Glyoxalase/Bleomycin resistance protein/Dihydroxybiphenyl dioxygenase"/>
    <property type="match status" value="1"/>
</dbReference>
<gene>
    <name evidence="2" type="ORF">D7X12_07110</name>
</gene>
<feature type="domain" description="VOC" evidence="1">
    <location>
        <begin position="7"/>
        <end position="138"/>
    </location>
</feature>
<dbReference type="InterPro" id="IPR029068">
    <property type="entry name" value="Glyas_Bleomycin-R_OHBP_Dase"/>
</dbReference>
<accession>A0A3A8P1X5</accession>
<name>A0A3A8P1X5_9BACT</name>
<keyword evidence="2" id="KW-0032">Aminotransferase</keyword>
<proteinExistence type="predicted"/>
<dbReference type="AlphaFoldDB" id="A0A3A8P1X5"/>
<dbReference type="OrthoDB" id="9795306at2"/>
<dbReference type="Gene3D" id="3.30.720.120">
    <property type="match status" value="1"/>
</dbReference>
<dbReference type="RefSeq" id="WP_120624503.1">
    <property type="nucleotide sequence ID" value="NZ_RAWG01000031.1"/>
</dbReference>
<evidence type="ECO:0000313" key="3">
    <source>
        <dbReference type="Proteomes" id="UP000273405"/>
    </source>
</evidence>
<dbReference type="EMBL" id="RAWG01000031">
    <property type="protein sequence ID" value="RKH45734.1"/>
    <property type="molecule type" value="Genomic_DNA"/>
</dbReference>